<dbReference type="RefSeq" id="WP_221025016.1">
    <property type="nucleotide sequence ID" value="NZ_JAIEZQ010000002.1"/>
</dbReference>
<dbReference type="Pfam" id="PF00512">
    <property type="entry name" value="HisKA"/>
    <property type="match status" value="1"/>
</dbReference>
<dbReference type="PANTHER" id="PTHR45436">
    <property type="entry name" value="SENSOR HISTIDINE KINASE YKOH"/>
    <property type="match status" value="1"/>
</dbReference>
<dbReference type="Pfam" id="PF02518">
    <property type="entry name" value="HATPase_c"/>
    <property type="match status" value="1"/>
</dbReference>
<evidence type="ECO:0000259" key="13">
    <source>
        <dbReference type="PROSITE" id="PS50885"/>
    </source>
</evidence>
<dbReference type="InterPro" id="IPR004358">
    <property type="entry name" value="Sig_transdc_His_kin-like_C"/>
</dbReference>
<dbReference type="EC" id="2.7.13.3" evidence="3"/>
<evidence type="ECO:0000256" key="9">
    <source>
        <dbReference type="ARBA" id="ARBA00023012"/>
    </source>
</evidence>
<dbReference type="Pfam" id="PF00672">
    <property type="entry name" value="HAMP"/>
    <property type="match status" value="1"/>
</dbReference>
<evidence type="ECO:0000256" key="4">
    <source>
        <dbReference type="ARBA" id="ARBA00022553"/>
    </source>
</evidence>
<dbReference type="SMART" id="SM00387">
    <property type="entry name" value="HATPase_c"/>
    <property type="match status" value="1"/>
</dbReference>
<keyword evidence="4" id="KW-0597">Phosphoprotein</keyword>
<dbReference type="InterPro" id="IPR003660">
    <property type="entry name" value="HAMP_dom"/>
</dbReference>
<keyword evidence="9" id="KW-0902">Two-component regulatory system</keyword>
<dbReference type="SMART" id="SM00388">
    <property type="entry name" value="HisKA"/>
    <property type="match status" value="1"/>
</dbReference>
<dbReference type="EMBL" id="JAIEZQ010000002">
    <property type="protein sequence ID" value="MBY9075245.1"/>
    <property type="molecule type" value="Genomic_DNA"/>
</dbReference>
<dbReference type="CDD" id="cd06225">
    <property type="entry name" value="HAMP"/>
    <property type="match status" value="1"/>
</dbReference>
<evidence type="ECO:0000256" key="6">
    <source>
        <dbReference type="ARBA" id="ARBA00022692"/>
    </source>
</evidence>
<keyword evidence="7" id="KW-0418">Kinase</keyword>
<dbReference type="Gene3D" id="6.10.340.10">
    <property type="match status" value="1"/>
</dbReference>
<protein>
    <recommendedName>
        <fullName evidence="3">histidine kinase</fullName>
        <ecNumber evidence="3">2.7.13.3</ecNumber>
    </recommendedName>
</protein>
<accession>A0ABS7RJL6</accession>
<keyword evidence="8 11" id="KW-1133">Transmembrane helix</keyword>
<evidence type="ECO:0000256" key="8">
    <source>
        <dbReference type="ARBA" id="ARBA00022989"/>
    </source>
</evidence>
<comment type="catalytic activity">
    <reaction evidence="1">
        <text>ATP + protein L-histidine = ADP + protein N-phospho-L-histidine.</text>
        <dbReference type="EC" id="2.7.13.3"/>
    </reaction>
</comment>
<evidence type="ECO:0000313" key="15">
    <source>
        <dbReference type="Proteomes" id="UP000754710"/>
    </source>
</evidence>
<reference evidence="14 15" key="1">
    <citation type="submission" date="2021-08" db="EMBL/GenBank/DDBJ databases">
        <title>Nocardioides bacterium WL0053 sp. nov., isolated from the sediment.</title>
        <authorList>
            <person name="Wang L."/>
            <person name="Zhang D."/>
            <person name="Zhang A."/>
        </authorList>
    </citation>
    <scope>NUCLEOTIDE SEQUENCE [LARGE SCALE GENOMIC DNA]</scope>
    <source>
        <strain evidence="14 15">WL0053</strain>
    </source>
</reference>
<keyword evidence="10 11" id="KW-0472">Membrane</keyword>
<dbReference type="Gene3D" id="1.10.287.130">
    <property type="match status" value="1"/>
</dbReference>
<feature type="domain" description="HAMP" evidence="13">
    <location>
        <begin position="179"/>
        <end position="232"/>
    </location>
</feature>
<dbReference type="InterPro" id="IPR050428">
    <property type="entry name" value="TCS_sensor_his_kinase"/>
</dbReference>
<keyword evidence="5" id="KW-0808">Transferase</keyword>
<dbReference type="CDD" id="cd00082">
    <property type="entry name" value="HisKA"/>
    <property type="match status" value="1"/>
</dbReference>
<dbReference type="InterPro" id="IPR036890">
    <property type="entry name" value="HATPase_C_sf"/>
</dbReference>
<dbReference type="PRINTS" id="PR00344">
    <property type="entry name" value="BCTRLSENSOR"/>
</dbReference>
<evidence type="ECO:0000256" key="3">
    <source>
        <dbReference type="ARBA" id="ARBA00012438"/>
    </source>
</evidence>
<evidence type="ECO:0000256" key="11">
    <source>
        <dbReference type="SAM" id="Phobius"/>
    </source>
</evidence>
<keyword evidence="15" id="KW-1185">Reference proteome</keyword>
<feature type="domain" description="Histidine kinase" evidence="12">
    <location>
        <begin position="240"/>
        <end position="450"/>
    </location>
</feature>
<dbReference type="PROSITE" id="PS50885">
    <property type="entry name" value="HAMP"/>
    <property type="match status" value="1"/>
</dbReference>
<organism evidence="14 15">
    <name type="scientific">Nocardioides jiangsuensis</name>
    <dbReference type="NCBI Taxonomy" id="2866161"/>
    <lineage>
        <taxon>Bacteria</taxon>
        <taxon>Bacillati</taxon>
        <taxon>Actinomycetota</taxon>
        <taxon>Actinomycetes</taxon>
        <taxon>Propionibacteriales</taxon>
        <taxon>Nocardioidaceae</taxon>
        <taxon>Nocardioides</taxon>
    </lineage>
</organism>
<keyword evidence="6 11" id="KW-0812">Transmembrane</keyword>
<evidence type="ECO:0000313" key="14">
    <source>
        <dbReference type="EMBL" id="MBY9075245.1"/>
    </source>
</evidence>
<evidence type="ECO:0000259" key="12">
    <source>
        <dbReference type="PROSITE" id="PS50109"/>
    </source>
</evidence>
<evidence type="ECO:0000256" key="7">
    <source>
        <dbReference type="ARBA" id="ARBA00022777"/>
    </source>
</evidence>
<dbReference type="PROSITE" id="PS50109">
    <property type="entry name" value="HIS_KIN"/>
    <property type="match status" value="1"/>
</dbReference>
<name>A0ABS7RJL6_9ACTN</name>
<comment type="caution">
    <text evidence="14">The sequence shown here is derived from an EMBL/GenBank/DDBJ whole genome shotgun (WGS) entry which is preliminary data.</text>
</comment>
<dbReference type="InterPro" id="IPR003661">
    <property type="entry name" value="HisK_dim/P_dom"/>
</dbReference>
<dbReference type="PANTHER" id="PTHR45436:SF5">
    <property type="entry name" value="SENSOR HISTIDINE KINASE TRCS"/>
    <property type="match status" value="1"/>
</dbReference>
<dbReference type="SUPFAM" id="SSF158472">
    <property type="entry name" value="HAMP domain-like"/>
    <property type="match status" value="1"/>
</dbReference>
<gene>
    <name evidence="14" type="ORF">K1X13_10490</name>
</gene>
<evidence type="ECO:0000256" key="10">
    <source>
        <dbReference type="ARBA" id="ARBA00023136"/>
    </source>
</evidence>
<feature type="transmembrane region" description="Helical" evidence="11">
    <location>
        <begin position="159"/>
        <end position="177"/>
    </location>
</feature>
<dbReference type="InterPro" id="IPR003594">
    <property type="entry name" value="HATPase_dom"/>
</dbReference>
<dbReference type="SMART" id="SM00304">
    <property type="entry name" value="HAMP"/>
    <property type="match status" value="1"/>
</dbReference>
<comment type="subcellular location">
    <subcellularLocation>
        <location evidence="2">Cell membrane</location>
    </subcellularLocation>
</comment>
<proteinExistence type="predicted"/>
<dbReference type="InterPro" id="IPR036097">
    <property type="entry name" value="HisK_dim/P_sf"/>
</dbReference>
<dbReference type="InterPro" id="IPR005467">
    <property type="entry name" value="His_kinase_dom"/>
</dbReference>
<dbReference type="SUPFAM" id="SSF47384">
    <property type="entry name" value="Homodimeric domain of signal transducing histidine kinase"/>
    <property type="match status" value="1"/>
</dbReference>
<evidence type="ECO:0000256" key="5">
    <source>
        <dbReference type="ARBA" id="ARBA00022679"/>
    </source>
</evidence>
<dbReference type="Proteomes" id="UP000754710">
    <property type="component" value="Unassembled WGS sequence"/>
</dbReference>
<evidence type="ECO:0000256" key="2">
    <source>
        <dbReference type="ARBA" id="ARBA00004236"/>
    </source>
</evidence>
<dbReference type="Gene3D" id="3.30.565.10">
    <property type="entry name" value="Histidine kinase-like ATPase, C-terminal domain"/>
    <property type="match status" value="1"/>
</dbReference>
<dbReference type="SUPFAM" id="SSF55874">
    <property type="entry name" value="ATPase domain of HSP90 chaperone/DNA topoisomerase II/histidine kinase"/>
    <property type="match status" value="1"/>
</dbReference>
<sequence>MRRPSTVRSKVTLLATLLVAVMLSVSAVGIVLTQQRVLSHGIDEALIQRADNIEADVVAGSFGARLPSEGDPEDTFLQVVAPDGTVLAASENAAELPPAVPALRAGQGQVTVTVSDVPLSNGEFRVLARPLGEGRPDTLVVAKNLDDVNESVGTLTTSLAVAVPLVVALLALLLWWLTGRVLRPVEAIRTEVASIKGDELDRRVPTSRSDDEISRLARTMNAMLDRVEQATDRQRRFVADASHELRGPLTRIRSSLEVAIEHPGVMNTDDLCRDLLADTVDLQKLVDDLLFLARAESGVFARPHDVVDLDDVVLEEARRLRERGCVRVDTSAVTAARTRGSGDDLARAVRNLASNAERHATGCVAFGLRESDGRCEVVVSDDGPGIAPEDRMVVFKRFTRLDEARSRDGGGAGLGLAIVHDIVTAHHGTVRILGVEPHGSRFVVDLPSVE</sequence>
<evidence type="ECO:0000256" key="1">
    <source>
        <dbReference type="ARBA" id="ARBA00000085"/>
    </source>
</evidence>